<comment type="catalytic activity">
    <reaction evidence="16 17">
        <text>(6S)-NADPHX + ADP = AMP + phosphate + NADPH + H(+)</text>
        <dbReference type="Rhea" id="RHEA:32235"/>
        <dbReference type="ChEBI" id="CHEBI:15378"/>
        <dbReference type="ChEBI" id="CHEBI:43474"/>
        <dbReference type="ChEBI" id="CHEBI:57783"/>
        <dbReference type="ChEBI" id="CHEBI:64076"/>
        <dbReference type="ChEBI" id="CHEBI:456215"/>
        <dbReference type="ChEBI" id="CHEBI:456216"/>
        <dbReference type="EC" id="4.2.1.136"/>
    </reaction>
</comment>
<dbReference type="InterPro" id="IPR030677">
    <property type="entry name" value="Nnr"/>
</dbReference>
<keyword evidence="6 17" id="KW-0547">Nucleotide-binding</keyword>
<evidence type="ECO:0000256" key="15">
    <source>
        <dbReference type="ARBA" id="ARBA00048238"/>
    </source>
</evidence>
<evidence type="ECO:0000256" key="9">
    <source>
        <dbReference type="ARBA" id="ARBA00022958"/>
    </source>
</evidence>
<comment type="cofactor">
    <cofactor evidence="17">
        <name>K(+)</name>
        <dbReference type="ChEBI" id="CHEBI:29103"/>
    </cofactor>
    <text evidence="17">Binds 1 potassium ion per subunit.</text>
</comment>
<reference evidence="20 21" key="1">
    <citation type="submission" date="2021-08" db="EMBL/GenBank/DDBJ databases">
        <title>Complete genome sequence of Leptospira kobayashii strain E30.</title>
        <authorList>
            <person name="Nakao R."/>
            <person name="Nakamura S."/>
            <person name="Masuzawa T."/>
            <person name="Koizumi N."/>
        </authorList>
    </citation>
    <scope>NUCLEOTIDE SEQUENCE [LARGE SCALE GENOMIC DNA]</scope>
    <source>
        <strain evidence="20 21">E30</strain>
    </source>
</reference>
<accession>A0ABN6KEH0</accession>
<dbReference type="PANTHER" id="PTHR12592">
    <property type="entry name" value="ATP-DEPENDENT (S)-NAD(P)H-HYDRATE DEHYDRATASE FAMILY MEMBER"/>
    <property type="match status" value="1"/>
</dbReference>
<evidence type="ECO:0000256" key="3">
    <source>
        <dbReference type="ARBA" id="ARBA00006001"/>
    </source>
</evidence>
<evidence type="ECO:0000256" key="4">
    <source>
        <dbReference type="ARBA" id="ARBA00009524"/>
    </source>
</evidence>
<evidence type="ECO:0000259" key="19">
    <source>
        <dbReference type="PROSITE" id="PS51385"/>
    </source>
</evidence>
<keyword evidence="11 17" id="KW-0413">Isomerase</keyword>
<keyword evidence="5 17" id="KW-0479">Metal-binding</keyword>
<dbReference type="NCBIfam" id="TIGR00197">
    <property type="entry name" value="yjeF_nterm"/>
    <property type="match status" value="1"/>
</dbReference>
<organism evidence="20 21">
    <name type="scientific">Leptospira kobayashii</name>
    <dbReference type="NCBI Taxonomy" id="1917830"/>
    <lineage>
        <taxon>Bacteria</taxon>
        <taxon>Pseudomonadati</taxon>
        <taxon>Spirochaetota</taxon>
        <taxon>Spirochaetia</taxon>
        <taxon>Leptospirales</taxon>
        <taxon>Leptospiraceae</taxon>
        <taxon>Leptospira</taxon>
    </lineage>
</organism>
<feature type="domain" description="YjeF N-terminal" evidence="19">
    <location>
        <begin position="12"/>
        <end position="209"/>
    </location>
</feature>
<dbReference type="InterPro" id="IPR029056">
    <property type="entry name" value="Ribokinase-like"/>
</dbReference>
<evidence type="ECO:0000256" key="2">
    <source>
        <dbReference type="ARBA" id="ARBA00000909"/>
    </source>
</evidence>
<evidence type="ECO:0000313" key="21">
    <source>
        <dbReference type="Proteomes" id="UP000245263"/>
    </source>
</evidence>
<keyword evidence="21" id="KW-1185">Reference proteome</keyword>
<evidence type="ECO:0000256" key="7">
    <source>
        <dbReference type="ARBA" id="ARBA00022840"/>
    </source>
</evidence>
<evidence type="ECO:0000256" key="16">
    <source>
        <dbReference type="ARBA" id="ARBA00049209"/>
    </source>
</evidence>
<proteinExistence type="inferred from homology"/>
<evidence type="ECO:0000256" key="12">
    <source>
        <dbReference type="ARBA" id="ARBA00023239"/>
    </source>
</evidence>
<dbReference type="Pfam" id="PF01256">
    <property type="entry name" value="Carb_kinase"/>
    <property type="match status" value="1"/>
</dbReference>
<dbReference type="PROSITE" id="PS51383">
    <property type="entry name" value="YJEF_C_3"/>
    <property type="match status" value="1"/>
</dbReference>
<dbReference type="Proteomes" id="UP000245263">
    <property type="component" value="Chromosome 1"/>
</dbReference>
<comment type="function">
    <text evidence="14 17">Bifunctional enzyme that catalyzes the epimerization of the S- and R-forms of NAD(P)HX and the dehydration of the S-form of NAD(P)HX at the expense of ADP, which is converted to AMP. This allows the repair of both epimers of NAD(P)HX, a damaged form of NAD(P)H that is a result of enzymatic or heat-dependent hydration.</text>
</comment>
<dbReference type="PROSITE" id="PS51385">
    <property type="entry name" value="YJEF_N"/>
    <property type="match status" value="1"/>
</dbReference>
<keyword evidence="7 17" id="KW-0067">ATP-binding</keyword>
<dbReference type="InterPro" id="IPR004443">
    <property type="entry name" value="YjeF_N_dom"/>
</dbReference>
<dbReference type="Pfam" id="PF03853">
    <property type="entry name" value="YjeF_N"/>
    <property type="match status" value="1"/>
</dbReference>
<evidence type="ECO:0000256" key="17">
    <source>
        <dbReference type="PIRNR" id="PIRNR017184"/>
    </source>
</evidence>
<dbReference type="InterPro" id="IPR036652">
    <property type="entry name" value="YjeF_N_dom_sf"/>
</dbReference>
<comment type="catalytic activity">
    <reaction evidence="15 17">
        <text>(6S)-NADHX + ADP = AMP + phosphate + NADH + H(+)</text>
        <dbReference type="Rhea" id="RHEA:32223"/>
        <dbReference type="ChEBI" id="CHEBI:15378"/>
        <dbReference type="ChEBI" id="CHEBI:43474"/>
        <dbReference type="ChEBI" id="CHEBI:57945"/>
        <dbReference type="ChEBI" id="CHEBI:64074"/>
        <dbReference type="ChEBI" id="CHEBI:456215"/>
        <dbReference type="ChEBI" id="CHEBI:456216"/>
        <dbReference type="EC" id="4.2.1.136"/>
    </reaction>
</comment>
<gene>
    <name evidence="20" type="ORF">LPTSP3_g15310</name>
</gene>
<comment type="similarity">
    <text evidence="3 17">In the N-terminal section; belongs to the NnrE/AIBP family.</text>
</comment>
<comment type="catalytic activity">
    <reaction evidence="1 17">
        <text>(6R)-NADHX = (6S)-NADHX</text>
        <dbReference type="Rhea" id="RHEA:32215"/>
        <dbReference type="ChEBI" id="CHEBI:64074"/>
        <dbReference type="ChEBI" id="CHEBI:64075"/>
        <dbReference type="EC" id="5.1.99.6"/>
    </reaction>
</comment>
<dbReference type="SUPFAM" id="SSF53613">
    <property type="entry name" value="Ribokinase-like"/>
    <property type="match status" value="1"/>
</dbReference>
<keyword evidence="8 17" id="KW-0521">NADP</keyword>
<dbReference type="Gene3D" id="3.40.1190.20">
    <property type="match status" value="1"/>
</dbReference>
<evidence type="ECO:0000256" key="14">
    <source>
        <dbReference type="ARBA" id="ARBA00025153"/>
    </source>
</evidence>
<dbReference type="PIRSF" id="PIRSF017184">
    <property type="entry name" value="Nnr"/>
    <property type="match status" value="1"/>
</dbReference>
<sequence length="490" mass="54977">MIKHPIYTNEESKFIDEYCHHTLNYPETTLMGMAAVSVFHANEDLWSTAEEIWIVCGTGGNGGDGYALAQILFQEGQNVRIFSYEKPKRKDSLFYAEQCIRAGIPIHSFEDLETWEEKKEADSILLVDAILGTGFTPPLKKEILSVIEWINSSDLFFYKLSLDTASGFIAHKPDSIFIEADSIEELGTRKWENLGYSVDNKIIPRYYESIGFPVRSLTETKSFSNRFYWEKCNWEEIPELIARKPNSYKYTSGSSIFFGGEEGMQGAILLSQSAFQNLGGGISKVFTPSQVTRDLILQSDPSRMVSFGDGTDMESDPVFLKTKTIVVGPGTKTYLEFLKKLKLREDQTLVLDAGAIPGPTDTIPKGNVILTPHVGEFERLTGVKALTVQEAYPVAMEFCKKNNVSLLYKSHISLFVTSSGDSYVWESPNPRLATMGTGDLLVGVLARFLSLGFENTEAMYYTLSFLEGVREMQEPYPTAGEMLQFLVRKL</sequence>
<evidence type="ECO:0000256" key="13">
    <source>
        <dbReference type="ARBA" id="ARBA00023268"/>
    </source>
</evidence>
<dbReference type="EC" id="4.2.1.136" evidence="17"/>
<keyword evidence="9 17" id="KW-0630">Potassium</keyword>
<name>A0ABN6KEH0_9LEPT</name>
<evidence type="ECO:0000256" key="5">
    <source>
        <dbReference type="ARBA" id="ARBA00022723"/>
    </source>
</evidence>
<evidence type="ECO:0000256" key="1">
    <source>
        <dbReference type="ARBA" id="ARBA00000013"/>
    </source>
</evidence>
<dbReference type="SUPFAM" id="SSF64153">
    <property type="entry name" value="YjeF N-terminal domain-like"/>
    <property type="match status" value="1"/>
</dbReference>
<evidence type="ECO:0000256" key="6">
    <source>
        <dbReference type="ARBA" id="ARBA00022741"/>
    </source>
</evidence>
<evidence type="ECO:0000259" key="18">
    <source>
        <dbReference type="PROSITE" id="PS51383"/>
    </source>
</evidence>
<keyword evidence="13" id="KW-0511">Multifunctional enzyme</keyword>
<evidence type="ECO:0000256" key="10">
    <source>
        <dbReference type="ARBA" id="ARBA00023027"/>
    </source>
</evidence>
<comment type="catalytic activity">
    <reaction evidence="2 17">
        <text>(6R)-NADPHX = (6S)-NADPHX</text>
        <dbReference type="Rhea" id="RHEA:32227"/>
        <dbReference type="ChEBI" id="CHEBI:64076"/>
        <dbReference type="ChEBI" id="CHEBI:64077"/>
        <dbReference type="EC" id="5.1.99.6"/>
    </reaction>
</comment>
<keyword evidence="12 17" id="KW-0456">Lyase</keyword>
<dbReference type="EC" id="5.1.99.6" evidence="17"/>
<protein>
    <recommendedName>
        <fullName evidence="17">Bifunctional NAD(P)H-hydrate repair enzyme</fullName>
    </recommendedName>
    <alternativeName>
        <fullName evidence="17">Nicotinamide nucleotide repair protein</fullName>
    </alternativeName>
    <domain>
        <recommendedName>
            <fullName evidence="17">ADP-dependent (S)-NAD(P)H-hydrate dehydratase</fullName>
            <ecNumber evidence="17">4.2.1.136</ecNumber>
        </recommendedName>
        <alternativeName>
            <fullName evidence="17">ADP-dependent NAD(P)HX dehydratase</fullName>
        </alternativeName>
    </domain>
    <domain>
        <recommendedName>
            <fullName evidence="17">NAD(P)H-hydrate epimerase</fullName>
            <ecNumber evidence="17">5.1.99.6</ecNumber>
        </recommendedName>
    </domain>
</protein>
<dbReference type="PANTHER" id="PTHR12592:SF0">
    <property type="entry name" value="ATP-DEPENDENT (S)-NAD(P)H-HYDRATE DEHYDRATASE"/>
    <property type="match status" value="1"/>
</dbReference>
<dbReference type="Gene3D" id="3.40.50.10260">
    <property type="entry name" value="YjeF N-terminal domain"/>
    <property type="match status" value="1"/>
</dbReference>
<dbReference type="CDD" id="cd01171">
    <property type="entry name" value="YXKO-related"/>
    <property type="match status" value="1"/>
</dbReference>
<evidence type="ECO:0000256" key="11">
    <source>
        <dbReference type="ARBA" id="ARBA00023235"/>
    </source>
</evidence>
<feature type="domain" description="YjeF C-terminal" evidence="18">
    <location>
        <begin position="232"/>
        <end position="490"/>
    </location>
</feature>
<comment type="similarity">
    <text evidence="4 17">In the C-terminal section; belongs to the NnrD/CARKD family.</text>
</comment>
<dbReference type="RefSeq" id="WP_109018522.1">
    <property type="nucleotide sequence ID" value="NZ_AP025028.1"/>
</dbReference>
<evidence type="ECO:0000313" key="20">
    <source>
        <dbReference type="EMBL" id="BDA78601.1"/>
    </source>
</evidence>
<dbReference type="InterPro" id="IPR000631">
    <property type="entry name" value="CARKD"/>
</dbReference>
<keyword evidence="10 17" id="KW-0520">NAD</keyword>
<evidence type="ECO:0000256" key="8">
    <source>
        <dbReference type="ARBA" id="ARBA00022857"/>
    </source>
</evidence>
<dbReference type="EMBL" id="AP025028">
    <property type="protein sequence ID" value="BDA78601.1"/>
    <property type="molecule type" value="Genomic_DNA"/>
</dbReference>